<feature type="domain" description="Pyruvate:ferredoxin oxidoreductase core" evidence="3">
    <location>
        <begin position="281"/>
        <end position="381"/>
    </location>
</feature>
<name>A0A2K2H7Q6_9BACT</name>
<dbReference type="PANTHER" id="PTHR32154:SF0">
    <property type="entry name" value="PYRUVATE-FLAVODOXIN OXIDOREDUCTASE-RELATED"/>
    <property type="match status" value="1"/>
</dbReference>
<comment type="caution">
    <text evidence="4">The sequence shown here is derived from an EMBL/GenBank/DDBJ whole genome shotgun (WGS) entry which is preliminary data.</text>
</comment>
<feature type="domain" description="Pyruvate flavodoxin/ferredoxin oxidoreductase pyrimidine binding" evidence="2">
    <location>
        <begin position="49"/>
        <end position="250"/>
    </location>
</feature>
<evidence type="ECO:0000259" key="3">
    <source>
        <dbReference type="Pfam" id="PF17147"/>
    </source>
</evidence>
<gene>
    <name evidence="4" type="primary">porA</name>
    <name evidence="4" type="ORF">C2E25_13385</name>
</gene>
<proteinExistence type="predicted"/>
<dbReference type="InterPro" id="IPR009014">
    <property type="entry name" value="Transketo_C/PFOR_II"/>
</dbReference>
<evidence type="ECO:0000313" key="4">
    <source>
        <dbReference type="EMBL" id="PNU19263.1"/>
    </source>
</evidence>
<accession>A0A2K2H7Q6</accession>
<dbReference type="InterPro" id="IPR002880">
    <property type="entry name" value="Pyrv_Fd/Flavodoxin_OxRdtase_N"/>
</dbReference>
<dbReference type="InterPro" id="IPR050722">
    <property type="entry name" value="Pyruvate:ferred/Flavod_OxRd"/>
</dbReference>
<dbReference type="GO" id="GO:0006979">
    <property type="term" value="P:response to oxidative stress"/>
    <property type="evidence" value="ECO:0007669"/>
    <property type="project" value="TreeGrafter"/>
</dbReference>
<evidence type="ECO:0000259" key="2">
    <source>
        <dbReference type="Pfam" id="PF01855"/>
    </source>
</evidence>
<dbReference type="InterPro" id="IPR029061">
    <property type="entry name" value="THDP-binding"/>
</dbReference>
<dbReference type="InterPro" id="IPR033412">
    <property type="entry name" value="PFOR_II"/>
</dbReference>
<dbReference type="AlphaFoldDB" id="A0A2K2H7Q6"/>
<keyword evidence="4" id="KW-0670">Pyruvate</keyword>
<organism evidence="4 5">
    <name type="scientific">Geothermobacter hydrogeniphilus</name>
    <dbReference type="NCBI Taxonomy" id="1969733"/>
    <lineage>
        <taxon>Bacteria</taxon>
        <taxon>Pseudomonadati</taxon>
        <taxon>Thermodesulfobacteriota</taxon>
        <taxon>Desulfuromonadia</taxon>
        <taxon>Desulfuromonadales</taxon>
        <taxon>Geothermobacteraceae</taxon>
        <taxon>Geothermobacter</taxon>
    </lineage>
</organism>
<dbReference type="GO" id="GO:0016491">
    <property type="term" value="F:oxidoreductase activity"/>
    <property type="evidence" value="ECO:0007669"/>
    <property type="project" value="UniProtKB-KW"/>
</dbReference>
<evidence type="ECO:0000313" key="5">
    <source>
        <dbReference type="Proteomes" id="UP000236340"/>
    </source>
</evidence>
<dbReference type="Gene3D" id="3.40.50.970">
    <property type="match status" value="1"/>
</dbReference>
<sequence>MSAACPACRRPGREGGVMRSELISANHAAAHAATLAARANRKGRGFCSGVYPITPSTECMELLCAQEIEKGQVVRVEGEHSAMAVCIGSVAGGARSFTATSSNGLAYMAENVVAAALLRLPMVMMVANRTLGPPWNIWADHGDSLLLRDSGWLQFYCADNQEVLDTILFAYRLGEDARVMLPVMVCQDGFVLSHTMAQTLIPAQEQVDRFLPPLSVSHRLADQPHALGSVILPQQTEVLRRRHHQAMGEALNIYPELQREFAEIFGRELPGPLVGYRDEDAELLILSMGTLAGTVERSVDRLRERGVKVGSLRIRLLRPFPARLLREKLARARRVAVLDRDISPGFGGVLWGECRTCAGAETLVQNYMLGLGGGDVRPEHIEQLVDDLRGRESAGEPMIMEVGV</sequence>
<dbReference type="Gene3D" id="3.40.50.920">
    <property type="match status" value="1"/>
</dbReference>
<keyword evidence="1" id="KW-0560">Oxidoreductase</keyword>
<dbReference type="SUPFAM" id="SSF52518">
    <property type="entry name" value="Thiamin diphosphate-binding fold (THDP-binding)"/>
    <property type="match status" value="1"/>
</dbReference>
<dbReference type="CDD" id="cd07034">
    <property type="entry name" value="TPP_PYR_PFOR_IOR-alpha_like"/>
    <property type="match status" value="1"/>
</dbReference>
<reference evidence="4 5" key="1">
    <citation type="journal article" date="2018" name="Genome Announc.">
        <title>Genome Sequence of Geothermobacter sp. HR-1 Iron Reducer from the Loihi Seamount.</title>
        <authorList>
            <person name="Smith H."/>
            <person name="Abuyen K."/>
            <person name="Tremblay J."/>
            <person name="Savalia P."/>
            <person name="Perez-Rodriguez I."/>
            <person name="Emerson D."/>
            <person name="Tully B."/>
            <person name="Amend J."/>
        </authorList>
    </citation>
    <scope>NUCLEOTIDE SEQUENCE [LARGE SCALE GENOMIC DNA]</scope>
    <source>
        <strain evidence="4 5">HR-1</strain>
    </source>
</reference>
<dbReference type="FunFam" id="3.40.50.970:FF:000012">
    <property type="entry name" value="Pyruvate:ferredoxin (Flavodoxin) oxidoreductase"/>
    <property type="match status" value="1"/>
</dbReference>
<dbReference type="Pfam" id="PF01855">
    <property type="entry name" value="POR_N"/>
    <property type="match status" value="1"/>
</dbReference>
<dbReference type="Proteomes" id="UP000236340">
    <property type="component" value="Unassembled WGS sequence"/>
</dbReference>
<dbReference type="EMBL" id="PPFX01000035">
    <property type="protein sequence ID" value="PNU19263.1"/>
    <property type="molecule type" value="Genomic_DNA"/>
</dbReference>
<dbReference type="PANTHER" id="PTHR32154">
    <property type="entry name" value="PYRUVATE-FLAVODOXIN OXIDOREDUCTASE-RELATED"/>
    <property type="match status" value="1"/>
</dbReference>
<protein>
    <submittedName>
        <fullName evidence="4">Pyruvate ferredoxin oxidoreductase</fullName>
    </submittedName>
</protein>
<dbReference type="SUPFAM" id="SSF52922">
    <property type="entry name" value="TK C-terminal domain-like"/>
    <property type="match status" value="1"/>
</dbReference>
<dbReference type="Pfam" id="PF17147">
    <property type="entry name" value="PFOR_II"/>
    <property type="match status" value="1"/>
</dbReference>
<evidence type="ECO:0000256" key="1">
    <source>
        <dbReference type="ARBA" id="ARBA00023002"/>
    </source>
</evidence>